<proteinExistence type="inferred from homology"/>
<comment type="catalytic activity">
    <reaction evidence="17">
        <text>L-threonyl-[protein] + ATP = O-phospho-L-threonyl-[protein] + ADP + H(+)</text>
        <dbReference type="Rhea" id="RHEA:46608"/>
        <dbReference type="Rhea" id="RHEA-COMP:11060"/>
        <dbReference type="Rhea" id="RHEA-COMP:11605"/>
        <dbReference type="ChEBI" id="CHEBI:15378"/>
        <dbReference type="ChEBI" id="CHEBI:30013"/>
        <dbReference type="ChEBI" id="CHEBI:30616"/>
        <dbReference type="ChEBI" id="CHEBI:61977"/>
        <dbReference type="ChEBI" id="CHEBI:456216"/>
        <dbReference type="EC" id="2.7.11.1"/>
    </reaction>
</comment>
<evidence type="ECO:0000256" key="6">
    <source>
        <dbReference type="ARBA" id="ARBA00022527"/>
    </source>
</evidence>
<feature type="compositionally biased region" description="Acidic residues" evidence="20">
    <location>
        <begin position="766"/>
        <end position="780"/>
    </location>
</feature>
<dbReference type="GO" id="GO:0004674">
    <property type="term" value="F:protein serine/threonine kinase activity"/>
    <property type="evidence" value="ECO:0007669"/>
    <property type="project" value="UniProtKB-KW"/>
</dbReference>
<dbReference type="Pfam" id="PF00069">
    <property type="entry name" value="Pkinase"/>
    <property type="match status" value="1"/>
</dbReference>
<feature type="compositionally biased region" description="Basic and acidic residues" evidence="20">
    <location>
        <begin position="364"/>
        <end position="494"/>
    </location>
</feature>
<dbReference type="FunFam" id="3.30.200.20:FF:000114">
    <property type="entry name" value="serine/threonine-protein kinase OSR1 isoform X1"/>
    <property type="match status" value="1"/>
</dbReference>
<feature type="region of interest" description="Disordered" evidence="20">
    <location>
        <begin position="743"/>
        <end position="866"/>
    </location>
</feature>
<dbReference type="Gene3D" id="1.10.510.10">
    <property type="entry name" value="Transferase(Phosphotransferase) domain 1"/>
    <property type="match status" value="2"/>
</dbReference>
<gene>
    <name evidence="22" type="ORF">NXF25_019406</name>
</gene>
<name>A0AAW1B242_CROAD</name>
<dbReference type="CDD" id="cd06610">
    <property type="entry name" value="STKc_OSR1_SPAK"/>
    <property type="match status" value="1"/>
</dbReference>
<dbReference type="GO" id="GO:0010820">
    <property type="term" value="P:positive regulation of T cell chemotaxis"/>
    <property type="evidence" value="ECO:0007669"/>
    <property type="project" value="TreeGrafter"/>
</dbReference>
<dbReference type="GO" id="GO:0046872">
    <property type="term" value="F:metal ion binding"/>
    <property type="evidence" value="ECO:0007669"/>
    <property type="project" value="UniProtKB-KW"/>
</dbReference>
<evidence type="ECO:0000256" key="19">
    <source>
        <dbReference type="PROSITE-ProRule" id="PRU10141"/>
    </source>
</evidence>
<dbReference type="EC" id="2.7.11.1" evidence="4"/>
<evidence type="ECO:0000256" key="15">
    <source>
        <dbReference type="ARBA" id="ARBA00040079"/>
    </source>
</evidence>
<dbReference type="EMBL" id="JAOTOJ010000008">
    <property type="protein sequence ID" value="KAK9396045.1"/>
    <property type="molecule type" value="Genomic_DNA"/>
</dbReference>
<organism evidence="22 23">
    <name type="scientific">Crotalus adamanteus</name>
    <name type="common">Eastern diamondback rattlesnake</name>
    <dbReference type="NCBI Taxonomy" id="8729"/>
    <lineage>
        <taxon>Eukaryota</taxon>
        <taxon>Metazoa</taxon>
        <taxon>Chordata</taxon>
        <taxon>Craniata</taxon>
        <taxon>Vertebrata</taxon>
        <taxon>Euteleostomi</taxon>
        <taxon>Lepidosauria</taxon>
        <taxon>Squamata</taxon>
        <taxon>Bifurcata</taxon>
        <taxon>Unidentata</taxon>
        <taxon>Episquamata</taxon>
        <taxon>Toxicofera</taxon>
        <taxon>Serpentes</taxon>
        <taxon>Colubroidea</taxon>
        <taxon>Viperidae</taxon>
        <taxon>Crotalinae</taxon>
        <taxon>Crotalus</taxon>
    </lineage>
</organism>
<accession>A0AAW1B242</accession>
<evidence type="ECO:0000256" key="4">
    <source>
        <dbReference type="ARBA" id="ARBA00012513"/>
    </source>
</evidence>
<dbReference type="Gene3D" id="3.10.20.90">
    <property type="entry name" value="Phosphatidylinositol 3-kinase Catalytic Subunit, Chain A, domain 1"/>
    <property type="match status" value="1"/>
</dbReference>
<dbReference type="AlphaFoldDB" id="A0AAW1B242"/>
<evidence type="ECO:0000256" key="8">
    <source>
        <dbReference type="ARBA" id="ARBA00022679"/>
    </source>
</evidence>
<dbReference type="PROSITE" id="PS50011">
    <property type="entry name" value="PROTEIN_KINASE_DOM"/>
    <property type="match status" value="1"/>
</dbReference>
<keyword evidence="7" id="KW-0597">Phosphoprotein</keyword>
<comment type="similarity">
    <text evidence="3">Belongs to the protein kinase superfamily. STE Ser/Thr protein kinase family. STE20 subfamily.</text>
</comment>
<feature type="domain" description="Protein kinase" evidence="21">
    <location>
        <begin position="147"/>
        <end position="723"/>
    </location>
</feature>
<dbReference type="GO" id="GO:0035556">
    <property type="term" value="P:intracellular signal transduction"/>
    <property type="evidence" value="ECO:0007669"/>
    <property type="project" value="TreeGrafter"/>
</dbReference>
<evidence type="ECO:0000256" key="20">
    <source>
        <dbReference type="SAM" id="MobiDB-lite"/>
    </source>
</evidence>
<dbReference type="PANTHER" id="PTHR48012:SF1">
    <property type="entry name" value="SERINE_THREONINE-PROTEIN KINASE OSR1"/>
    <property type="match status" value="1"/>
</dbReference>
<feature type="region of interest" description="Disordered" evidence="20">
    <location>
        <begin position="34"/>
        <end position="101"/>
    </location>
</feature>
<evidence type="ECO:0000256" key="17">
    <source>
        <dbReference type="ARBA" id="ARBA00047899"/>
    </source>
</evidence>
<dbReference type="InterPro" id="IPR050629">
    <property type="entry name" value="STE20/SPS1-PAK"/>
</dbReference>
<dbReference type="SUPFAM" id="SSF56112">
    <property type="entry name" value="Protein kinase-like (PK-like)"/>
    <property type="match status" value="2"/>
</dbReference>
<feature type="compositionally biased region" description="Low complexity" evidence="20">
    <location>
        <begin position="816"/>
        <end position="856"/>
    </location>
</feature>
<dbReference type="Gene3D" id="3.30.200.20">
    <property type="entry name" value="Phosphorylase Kinase, domain 1"/>
    <property type="match status" value="1"/>
</dbReference>
<evidence type="ECO:0000256" key="11">
    <source>
        <dbReference type="ARBA" id="ARBA00022777"/>
    </source>
</evidence>
<keyword evidence="9" id="KW-0479">Metal-binding</keyword>
<feature type="compositionally biased region" description="Basic and acidic residues" evidence="20">
    <location>
        <begin position="62"/>
        <end position="73"/>
    </location>
</feature>
<evidence type="ECO:0000256" key="16">
    <source>
        <dbReference type="ARBA" id="ARBA00042936"/>
    </source>
</evidence>
<comment type="catalytic activity">
    <reaction evidence="18">
        <text>L-seryl-[protein] + ATP = O-phospho-L-seryl-[protein] + ADP + H(+)</text>
        <dbReference type="Rhea" id="RHEA:17989"/>
        <dbReference type="Rhea" id="RHEA-COMP:9863"/>
        <dbReference type="Rhea" id="RHEA-COMP:11604"/>
        <dbReference type="ChEBI" id="CHEBI:15378"/>
        <dbReference type="ChEBI" id="CHEBI:29999"/>
        <dbReference type="ChEBI" id="CHEBI:30616"/>
        <dbReference type="ChEBI" id="CHEBI:83421"/>
        <dbReference type="ChEBI" id="CHEBI:456216"/>
        <dbReference type="EC" id="2.7.11.1"/>
    </reaction>
</comment>
<evidence type="ECO:0000256" key="13">
    <source>
        <dbReference type="ARBA" id="ARBA00022842"/>
    </source>
</evidence>
<protein>
    <recommendedName>
        <fullName evidence="15">Serine/threonine-protein kinase OSR1</fullName>
        <ecNumber evidence="4">2.7.11.1</ecNumber>
    </recommendedName>
    <alternativeName>
        <fullName evidence="16">Oxidative stress-responsive 1 protein</fullName>
    </alternativeName>
</protein>
<dbReference type="InterPro" id="IPR011009">
    <property type="entry name" value="Kinase-like_dom_sf"/>
</dbReference>
<evidence type="ECO:0000256" key="1">
    <source>
        <dbReference type="ARBA" id="ARBA00001946"/>
    </source>
</evidence>
<evidence type="ECO:0000259" key="21">
    <source>
        <dbReference type="PROSITE" id="PS50011"/>
    </source>
</evidence>
<dbReference type="GO" id="GO:0005524">
    <property type="term" value="F:ATP binding"/>
    <property type="evidence" value="ECO:0007669"/>
    <property type="project" value="UniProtKB-UniRule"/>
</dbReference>
<dbReference type="PROSITE" id="PS00107">
    <property type="entry name" value="PROTEIN_KINASE_ATP"/>
    <property type="match status" value="1"/>
</dbReference>
<feature type="compositionally biased region" description="Basic and acidic residues" evidence="20">
    <location>
        <begin position="501"/>
        <end position="665"/>
    </location>
</feature>
<dbReference type="Proteomes" id="UP001474421">
    <property type="component" value="Unassembled WGS sequence"/>
</dbReference>
<keyword evidence="14" id="KW-0007">Acetylation</keyword>
<feature type="region of interest" description="Disordered" evidence="20">
    <location>
        <begin position="357"/>
        <end position="687"/>
    </location>
</feature>
<keyword evidence="10 19" id="KW-0547">Nucleotide-binding</keyword>
<dbReference type="GO" id="GO:0005829">
    <property type="term" value="C:cytosol"/>
    <property type="evidence" value="ECO:0007669"/>
    <property type="project" value="TreeGrafter"/>
</dbReference>
<evidence type="ECO:0000256" key="14">
    <source>
        <dbReference type="ARBA" id="ARBA00022990"/>
    </source>
</evidence>
<dbReference type="FunFam" id="1.10.510.10:FF:000947">
    <property type="entry name" value="serine/threonine-protein kinase OSR1"/>
    <property type="match status" value="1"/>
</dbReference>
<evidence type="ECO:0000256" key="9">
    <source>
        <dbReference type="ARBA" id="ARBA00022723"/>
    </source>
</evidence>
<comment type="caution">
    <text evidence="22">The sequence shown here is derived from an EMBL/GenBank/DDBJ whole genome shotgun (WGS) entry which is preliminary data.</text>
</comment>
<keyword evidence="23" id="KW-1185">Reference proteome</keyword>
<evidence type="ECO:0000256" key="5">
    <source>
        <dbReference type="ARBA" id="ARBA00022490"/>
    </source>
</evidence>
<keyword evidence="13" id="KW-0460">Magnesium</keyword>
<dbReference type="PANTHER" id="PTHR48012">
    <property type="entry name" value="STERILE20-LIKE KINASE, ISOFORM B-RELATED"/>
    <property type="match status" value="1"/>
</dbReference>
<evidence type="ECO:0000256" key="18">
    <source>
        <dbReference type="ARBA" id="ARBA00048679"/>
    </source>
</evidence>
<comment type="cofactor">
    <cofactor evidence="1">
        <name>Mg(2+)</name>
        <dbReference type="ChEBI" id="CHEBI:18420"/>
    </cofactor>
</comment>
<evidence type="ECO:0000256" key="7">
    <source>
        <dbReference type="ARBA" id="ARBA00022553"/>
    </source>
</evidence>
<feature type="binding site" evidence="19">
    <location>
        <position position="176"/>
    </location>
    <ligand>
        <name>ATP</name>
        <dbReference type="ChEBI" id="CHEBI:30616"/>
    </ligand>
</feature>
<dbReference type="Pfam" id="PF12202">
    <property type="entry name" value="OSR1_C"/>
    <property type="match status" value="1"/>
</dbReference>
<evidence type="ECO:0000256" key="12">
    <source>
        <dbReference type="ARBA" id="ARBA00022840"/>
    </source>
</evidence>
<dbReference type="InterPro" id="IPR017441">
    <property type="entry name" value="Protein_kinase_ATP_BS"/>
</dbReference>
<reference evidence="22 23" key="1">
    <citation type="journal article" date="2024" name="Proc. Natl. Acad. Sci. U.S.A.">
        <title>The genetic regulatory architecture and epigenomic basis for age-related changes in rattlesnake venom.</title>
        <authorList>
            <person name="Hogan M.P."/>
            <person name="Holding M.L."/>
            <person name="Nystrom G.S."/>
            <person name="Colston T.J."/>
            <person name="Bartlett D.A."/>
            <person name="Mason A.J."/>
            <person name="Ellsworth S.A."/>
            <person name="Rautsaw R.M."/>
            <person name="Lawrence K.C."/>
            <person name="Strickland J.L."/>
            <person name="He B."/>
            <person name="Fraser P."/>
            <person name="Margres M.J."/>
            <person name="Gilbert D.M."/>
            <person name="Gibbs H.L."/>
            <person name="Parkinson C.L."/>
            <person name="Rokyta D.R."/>
        </authorList>
    </citation>
    <scope>NUCLEOTIDE SEQUENCE [LARGE SCALE GENOMIC DNA]</scope>
    <source>
        <strain evidence="22">DRR0105</strain>
    </source>
</reference>
<dbReference type="InterPro" id="IPR000719">
    <property type="entry name" value="Prot_kinase_dom"/>
</dbReference>
<evidence type="ECO:0000256" key="2">
    <source>
        <dbReference type="ARBA" id="ARBA00004496"/>
    </source>
</evidence>
<dbReference type="InterPro" id="IPR024678">
    <property type="entry name" value="Kinase_OSR1/WNK_CCT"/>
</dbReference>
<evidence type="ECO:0000256" key="3">
    <source>
        <dbReference type="ARBA" id="ARBA00008874"/>
    </source>
</evidence>
<dbReference type="SMART" id="SM00220">
    <property type="entry name" value="S_TKc"/>
    <property type="match status" value="1"/>
</dbReference>
<evidence type="ECO:0000256" key="10">
    <source>
        <dbReference type="ARBA" id="ARBA00022741"/>
    </source>
</evidence>
<evidence type="ECO:0000313" key="22">
    <source>
        <dbReference type="EMBL" id="KAK9396045.1"/>
    </source>
</evidence>
<keyword evidence="6" id="KW-0723">Serine/threonine-protein kinase</keyword>
<feature type="compositionally biased region" description="Basic and acidic residues" evidence="20">
    <location>
        <begin position="672"/>
        <end position="687"/>
    </location>
</feature>
<dbReference type="FunFam" id="3.10.20.90:FF:000043">
    <property type="entry name" value="serine/threonine-protein kinase OSR1 isoform X1"/>
    <property type="match status" value="1"/>
</dbReference>
<keyword evidence="12 19" id="KW-0067">ATP-binding</keyword>
<sequence>MQRRRVQSIIDSAPANNRDSLLLSHSLPFANLRPPSVTQGAGPQAAGAIFGESSERGPSFPSRDKTRAGEGSRRVGGWAQLRRAGKGRRRAADDPLKMAPAGSRLTRGRRAVRVTSPRLGKGSFGAGAAMTAEDSGSLAWSIDKDDYELEEVIGSGATAVVQAAYCTPKKEKVAIKRINLEKCQTSMDELLKEIQAMSQCHHPNIVSYYTSFVVKDELWLVMKLLSGGSVLDVIKHIVAKGEHKNGVLDEPVIATILKEVLEGLEYLHKNGQIHRDVKAGNILLGEDGSVQIADFGVSAFLATGGDITRNKVRKTFVGTPCWMAPEVMEQVRGYDFKADIWSFGITAIELATGAAPYHKYPPMKRGDREREKGGGEGGEEGRKSEKRERGREGEREEEGEREREGERREKEKREGGEGEGGREKRERGGRGSEGEREERKREGEGEGREKRGREKEGGREKGEGGRGERETEERREEEGGRGGGEREEREGEGGRKRKGRGREGGEGNRVRERERREREREGEREGGIERGEREREGERRGREEGEGVREREKRGRGRERGRGERREGGRRREEEKREREGGGRGKQSEGEREERGRGRERGREGERGEREREGERRGREEGEGVREGERRGREEGEGVREREKRGRGRERGRGGEREEREGEGGRKRKGRGREGGEGNRTGVQDKEMLKKYGKSFRKMISLCLQKDPEKRPTAAELLRHKFFQKAKNKEFLQEKMLQRAPTITERARKVRRVPGSSGRLHKTEDGGWEWSDDELDEESEEGKAAISQHRSPRVKESLQNSELFPSAEPTGPLLNLQDQPAAQLPQPAGQVPAQPPVAASGPASQTPAAAPSAAQAPPAPTAQEEPKIPISLVLRLRNSKKELNDIRFEFTPGRDTADGVSQELISAGLVDGRDLVIVAANLQKIVEEPQTNRSVTFKLASGVEVSEIPDDSKLIGFAQLSIN</sequence>
<keyword evidence="11 22" id="KW-0418">Kinase</keyword>
<keyword evidence="8" id="KW-0808">Transferase</keyword>
<comment type="subcellular location">
    <subcellularLocation>
        <location evidence="2">Cytoplasm</location>
    </subcellularLocation>
</comment>
<evidence type="ECO:0000313" key="23">
    <source>
        <dbReference type="Proteomes" id="UP001474421"/>
    </source>
</evidence>
<keyword evidence="5" id="KW-0963">Cytoplasm</keyword>